<name>A0ACB8AV74_9AGAM</name>
<evidence type="ECO:0000313" key="1">
    <source>
        <dbReference type="EMBL" id="KAH7917120.1"/>
    </source>
</evidence>
<gene>
    <name evidence="1" type="ORF">BV22DRAFT_1052670</name>
</gene>
<dbReference type="Proteomes" id="UP000790709">
    <property type="component" value="Unassembled WGS sequence"/>
</dbReference>
<organism evidence="1 2">
    <name type="scientific">Leucogyrophana mollusca</name>
    <dbReference type="NCBI Taxonomy" id="85980"/>
    <lineage>
        <taxon>Eukaryota</taxon>
        <taxon>Fungi</taxon>
        <taxon>Dikarya</taxon>
        <taxon>Basidiomycota</taxon>
        <taxon>Agaricomycotina</taxon>
        <taxon>Agaricomycetes</taxon>
        <taxon>Agaricomycetidae</taxon>
        <taxon>Boletales</taxon>
        <taxon>Boletales incertae sedis</taxon>
        <taxon>Leucogyrophana</taxon>
    </lineage>
</organism>
<keyword evidence="2" id="KW-1185">Reference proteome</keyword>
<accession>A0ACB8AV74</accession>
<evidence type="ECO:0000313" key="2">
    <source>
        <dbReference type="Proteomes" id="UP000790709"/>
    </source>
</evidence>
<reference evidence="1" key="1">
    <citation type="journal article" date="2021" name="New Phytol.">
        <title>Evolutionary innovations through gain and loss of genes in the ectomycorrhizal Boletales.</title>
        <authorList>
            <person name="Wu G."/>
            <person name="Miyauchi S."/>
            <person name="Morin E."/>
            <person name="Kuo A."/>
            <person name="Drula E."/>
            <person name="Varga T."/>
            <person name="Kohler A."/>
            <person name="Feng B."/>
            <person name="Cao Y."/>
            <person name="Lipzen A."/>
            <person name="Daum C."/>
            <person name="Hundley H."/>
            <person name="Pangilinan J."/>
            <person name="Johnson J."/>
            <person name="Barry K."/>
            <person name="LaButti K."/>
            <person name="Ng V."/>
            <person name="Ahrendt S."/>
            <person name="Min B."/>
            <person name="Choi I.G."/>
            <person name="Park H."/>
            <person name="Plett J.M."/>
            <person name="Magnuson J."/>
            <person name="Spatafora J.W."/>
            <person name="Nagy L.G."/>
            <person name="Henrissat B."/>
            <person name="Grigoriev I.V."/>
            <person name="Yang Z.L."/>
            <person name="Xu J."/>
            <person name="Martin F.M."/>
        </authorList>
    </citation>
    <scope>NUCLEOTIDE SEQUENCE</scope>
    <source>
        <strain evidence="1">KUC20120723A-06</strain>
    </source>
</reference>
<comment type="caution">
    <text evidence="1">The sequence shown here is derived from an EMBL/GenBank/DDBJ whole genome shotgun (WGS) entry which is preliminary data.</text>
</comment>
<proteinExistence type="predicted"/>
<sequence length="303" mass="35344">MFSLPNTFEHWLNVRYSLNHCLTSRPNPPPYVAEANTPVLHTWEAFPGDITETLPDYKDTRPWTRYEESAPYLVFNQQTVLFDGNQNPGYYHLLHTFIAQLHTVIAVQRQLIEYKVLPQQYYDFNQFLSGEYLTSHDHQDSYLQVRVWQREHIQHLGTYTACFNYDTFAPYALGDPLDVDSIFPDQEGTSTEPWPAYYIFIRLIAEYGDIGSYLDPYSFTEDSDGEIGHLTKNFQYVPAQHRQVIEEFVPGRITYDSNFADTEDNGLSHSSDQEFKLFAQNSCLPDGSYPDWVVFPSRYDSIF</sequence>
<protein>
    <submittedName>
        <fullName evidence="1">Uncharacterized protein</fullName>
    </submittedName>
</protein>
<dbReference type="EMBL" id="MU267259">
    <property type="protein sequence ID" value="KAH7917120.1"/>
    <property type="molecule type" value="Genomic_DNA"/>
</dbReference>